<dbReference type="SUPFAM" id="SSF50475">
    <property type="entry name" value="FMN-binding split barrel"/>
    <property type="match status" value="1"/>
</dbReference>
<dbReference type="Proteomes" id="UP001183410">
    <property type="component" value="Unassembled WGS sequence"/>
</dbReference>
<dbReference type="PANTHER" id="PTHR35176:SF4">
    <property type="entry name" value="PYRIDOXAMINE 5'-PHOSPHATE OXIDASE-RELATED FMN-BINDING"/>
    <property type="match status" value="1"/>
</dbReference>
<comment type="caution">
    <text evidence="3">The sequence shown here is derived from an EMBL/GenBank/DDBJ whole genome shotgun (WGS) entry which is preliminary data.</text>
</comment>
<dbReference type="InterPro" id="IPR012349">
    <property type="entry name" value="Split_barrel_FMN-bd"/>
</dbReference>
<dbReference type="PANTHER" id="PTHR35176">
    <property type="entry name" value="HEME OXYGENASE HI_0854-RELATED"/>
    <property type="match status" value="1"/>
</dbReference>
<dbReference type="Gene3D" id="2.30.110.10">
    <property type="entry name" value="Electron Transport, Fmn-binding Protein, Chain A"/>
    <property type="match status" value="1"/>
</dbReference>
<evidence type="ECO:0000259" key="2">
    <source>
        <dbReference type="Pfam" id="PF01243"/>
    </source>
</evidence>
<dbReference type="Pfam" id="PF01243">
    <property type="entry name" value="PNPOx_N"/>
    <property type="match status" value="1"/>
</dbReference>
<dbReference type="EC" id="1.-.-.-" evidence="3"/>
<sequence>MTTHPNNRAAHRIVRPPVGEFVTPAPPRARPASWARAHARLVSAPLYWLSTVRPDGRPHATPLLAVWWHESLFFAVGSTSVKHRNLRHNQWCVLTTGSDDLEEGLDLAVEGPAHPVNDRETVQQVAGEFVAKYTAGWPFRVHGRDGEAVLRNYDGIHSRVHRVTPAVVYGFSKKEEWTQTRWYPNHGPTG</sequence>
<evidence type="ECO:0000256" key="1">
    <source>
        <dbReference type="ARBA" id="ARBA00023002"/>
    </source>
</evidence>
<dbReference type="RefSeq" id="WP_311666114.1">
    <property type="nucleotide sequence ID" value="NZ_JAVREO010000003.1"/>
</dbReference>
<evidence type="ECO:0000313" key="3">
    <source>
        <dbReference type="EMBL" id="MDT0266111.1"/>
    </source>
</evidence>
<protein>
    <submittedName>
        <fullName evidence="3">Pyridoxamine 5'-phosphate oxidase family protein</fullName>
        <ecNumber evidence="3">1.-.-.-</ecNumber>
        <ecNumber evidence="3">1.4.3.5</ecNumber>
    </submittedName>
</protein>
<dbReference type="GO" id="GO:0004733">
    <property type="term" value="F:pyridoxamine phosphate oxidase activity"/>
    <property type="evidence" value="ECO:0007669"/>
    <property type="project" value="UniProtKB-EC"/>
</dbReference>
<proteinExistence type="predicted"/>
<feature type="domain" description="Pyridoxamine 5'-phosphate oxidase N-terminal" evidence="2">
    <location>
        <begin position="39"/>
        <end position="149"/>
    </location>
</feature>
<name>A0ABU2JM95_9ACTN</name>
<reference evidence="4" key="1">
    <citation type="submission" date="2023-07" db="EMBL/GenBank/DDBJ databases">
        <title>30 novel species of actinomycetes from the DSMZ collection.</title>
        <authorList>
            <person name="Nouioui I."/>
        </authorList>
    </citation>
    <scope>NUCLEOTIDE SEQUENCE [LARGE SCALE GENOMIC DNA]</scope>
    <source>
        <strain evidence="4">DSM 44915</strain>
    </source>
</reference>
<evidence type="ECO:0000313" key="4">
    <source>
        <dbReference type="Proteomes" id="UP001183410"/>
    </source>
</evidence>
<organism evidence="3 4">
    <name type="scientific">Streptomyces chisholmiae</name>
    <dbReference type="NCBI Taxonomy" id="3075540"/>
    <lineage>
        <taxon>Bacteria</taxon>
        <taxon>Bacillati</taxon>
        <taxon>Actinomycetota</taxon>
        <taxon>Actinomycetes</taxon>
        <taxon>Kitasatosporales</taxon>
        <taxon>Streptomycetaceae</taxon>
        <taxon>Streptomyces</taxon>
    </lineage>
</organism>
<accession>A0ABU2JM95</accession>
<dbReference type="EC" id="1.4.3.5" evidence="3"/>
<dbReference type="InterPro" id="IPR052019">
    <property type="entry name" value="F420H2_bilvrd_red/Heme_oxyg"/>
</dbReference>
<dbReference type="InterPro" id="IPR011576">
    <property type="entry name" value="Pyridox_Oxase_N"/>
</dbReference>
<dbReference type="EMBL" id="JAVREO010000003">
    <property type="protein sequence ID" value="MDT0266111.1"/>
    <property type="molecule type" value="Genomic_DNA"/>
</dbReference>
<keyword evidence="4" id="KW-1185">Reference proteome</keyword>
<keyword evidence="1 3" id="KW-0560">Oxidoreductase</keyword>
<gene>
    <name evidence="3" type="ORF">RM844_07355</name>
</gene>